<dbReference type="InterPro" id="IPR020271">
    <property type="entry name" value="Uncharacterised_MJ1172"/>
</dbReference>
<dbReference type="RefSeq" id="WP_089768946.1">
    <property type="nucleotide sequence ID" value="NZ_FNWX01000009.1"/>
</dbReference>
<gene>
    <name evidence="1" type="ORF">SAMN05421793_10922</name>
</gene>
<sequence length="72" mass="8568">MENLIIYPENQKQLQILKSLLEEMKIKFKSEEQVEELLDWQKEKILKGIKDIKEGKFSSNDDVSQKARECIK</sequence>
<proteinExistence type="predicted"/>
<dbReference type="Proteomes" id="UP000198555">
    <property type="component" value="Unassembled WGS sequence"/>
</dbReference>
<dbReference type="EMBL" id="FNWX01000009">
    <property type="protein sequence ID" value="SEH51923.1"/>
    <property type="molecule type" value="Genomic_DNA"/>
</dbReference>
<evidence type="ECO:0000313" key="1">
    <source>
        <dbReference type="EMBL" id="SEH51923.1"/>
    </source>
</evidence>
<reference evidence="2" key="1">
    <citation type="submission" date="2016-10" db="EMBL/GenBank/DDBJ databases">
        <authorList>
            <person name="Varghese N."/>
            <person name="Submissions S."/>
        </authorList>
    </citation>
    <scope>NUCLEOTIDE SEQUENCE [LARGE SCALE GENOMIC DNA]</scope>
    <source>
        <strain evidence="2">DSM 19326</strain>
    </source>
</reference>
<dbReference type="AlphaFoldDB" id="A0A1H6IZL3"/>
<dbReference type="STRING" id="420404.SAMN05421793_10922"/>
<evidence type="ECO:0000313" key="2">
    <source>
        <dbReference type="Proteomes" id="UP000198555"/>
    </source>
</evidence>
<organism evidence="1 2">
    <name type="scientific">Epilithonimonas hominis</name>
    <dbReference type="NCBI Taxonomy" id="420404"/>
    <lineage>
        <taxon>Bacteria</taxon>
        <taxon>Pseudomonadati</taxon>
        <taxon>Bacteroidota</taxon>
        <taxon>Flavobacteriia</taxon>
        <taxon>Flavobacteriales</taxon>
        <taxon>Weeksellaceae</taxon>
        <taxon>Chryseobacterium group</taxon>
        <taxon>Epilithonimonas</taxon>
    </lineage>
</organism>
<name>A0A1H6IZL3_9FLAO</name>
<dbReference type="Pfam" id="PF10884">
    <property type="entry name" value="DUF2683"/>
    <property type="match status" value="1"/>
</dbReference>
<keyword evidence="2" id="KW-1185">Reference proteome</keyword>
<protein>
    <submittedName>
        <fullName evidence="1">Uncharacterized protein</fullName>
    </submittedName>
</protein>
<accession>A0A1H6IZL3</accession>